<feature type="transmembrane region" description="Helical" evidence="1">
    <location>
        <begin position="116"/>
        <end position="138"/>
    </location>
</feature>
<protein>
    <recommendedName>
        <fullName evidence="4">DoxX</fullName>
    </recommendedName>
</protein>
<feature type="transmembrane region" description="Helical" evidence="1">
    <location>
        <begin position="75"/>
        <end position="96"/>
    </location>
</feature>
<evidence type="ECO:0000256" key="1">
    <source>
        <dbReference type="SAM" id="Phobius"/>
    </source>
</evidence>
<evidence type="ECO:0000313" key="2">
    <source>
        <dbReference type="EMBL" id="SLN44805.1"/>
    </source>
</evidence>
<reference evidence="2 3" key="1">
    <citation type="submission" date="2017-03" db="EMBL/GenBank/DDBJ databases">
        <authorList>
            <person name="Afonso C.L."/>
            <person name="Miller P.J."/>
            <person name="Scott M.A."/>
            <person name="Spackman E."/>
            <person name="Goraichik I."/>
            <person name="Dimitrov K.M."/>
            <person name="Suarez D.L."/>
            <person name="Swayne D.E."/>
        </authorList>
    </citation>
    <scope>NUCLEOTIDE SEQUENCE [LARGE SCALE GENOMIC DNA]</scope>
    <source>
        <strain evidence="2 3">CECT 7751</strain>
    </source>
</reference>
<dbReference type="AlphaFoldDB" id="A0A1X6ZBL3"/>
<keyword evidence="1" id="KW-0812">Transmembrane</keyword>
<evidence type="ECO:0000313" key="3">
    <source>
        <dbReference type="Proteomes" id="UP000193963"/>
    </source>
</evidence>
<name>A0A1X6ZBL3_9RHOB</name>
<keyword evidence="1" id="KW-0472">Membrane</keyword>
<evidence type="ECO:0008006" key="4">
    <source>
        <dbReference type="Google" id="ProtNLM"/>
    </source>
</evidence>
<accession>A0A1X6ZBL3</accession>
<dbReference type="EMBL" id="FWFN01000004">
    <property type="protein sequence ID" value="SLN44805.1"/>
    <property type="molecule type" value="Genomic_DNA"/>
</dbReference>
<organism evidence="2 3">
    <name type="scientific">Pseudooceanicola marinus</name>
    <dbReference type="NCBI Taxonomy" id="396013"/>
    <lineage>
        <taxon>Bacteria</taxon>
        <taxon>Pseudomonadati</taxon>
        <taxon>Pseudomonadota</taxon>
        <taxon>Alphaproteobacteria</taxon>
        <taxon>Rhodobacterales</taxon>
        <taxon>Paracoccaceae</taxon>
        <taxon>Pseudooceanicola</taxon>
    </lineage>
</organism>
<sequence length="155" mass="16452">MVPGFMLRWLGKGADLLGHLGWRSPLRTTALQALADGIRGDPTAWAQAGGTPCQSLELSLAQLHSTRQERLFARAFLLLPMAIGVLSRLWCLSELITLLDPGRAMAGLTGRVVPGWIAPPVVTGGALADVALGLAILWRPWVIRAALGMVALSLA</sequence>
<proteinExistence type="predicted"/>
<keyword evidence="1" id="KW-1133">Transmembrane helix</keyword>
<dbReference type="Proteomes" id="UP000193963">
    <property type="component" value="Unassembled WGS sequence"/>
</dbReference>
<keyword evidence="3" id="KW-1185">Reference proteome</keyword>
<gene>
    <name evidence="2" type="ORF">PSM7751_02055</name>
</gene>